<dbReference type="EMBL" id="MU277223">
    <property type="protein sequence ID" value="KAI0059814.1"/>
    <property type="molecule type" value="Genomic_DNA"/>
</dbReference>
<reference evidence="1" key="1">
    <citation type="submission" date="2021-03" db="EMBL/GenBank/DDBJ databases">
        <authorList>
            <consortium name="DOE Joint Genome Institute"/>
            <person name="Ahrendt S."/>
            <person name="Looney B.P."/>
            <person name="Miyauchi S."/>
            <person name="Morin E."/>
            <person name="Drula E."/>
            <person name="Courty P.E."/>
            <person name="Chicoki N."/>
            <person name="Fauchery L."/>
            <person name="Kohler A."/>
            <person name="Kuo A."/>
            <person name="Labutti K."/>
            <person name="Pangilinan J."/>
            <person name="Lipzen A."/>
            <person name="Riley R."/>
            <person name="Andreopoulos W."/>
            <person name="He G."/>
            <person name="Johnson J."/>
            <person name="Barry K.W."/>
            <person name="Grigoriev I.V."/>
            <person name="Nagy L."/>
            <person name="Hibbett D."/>
            <person name="Henrissat B."/>
            <person name="Matheny P.B."/>
            <person name="Labbe J."/>
            <person name="Martin F."/>
        </authorList>
    </citation>
    <scope>NUCLEOTIDE SEQUENCE</scope>
    <source>
        <strain evidence="1">HHB10654</strain>
    </source>
</reference>
<reference evidence="1" key="2">
    <citation type="journal article" date="2022" name="New Phytol.">
        <title>Evolutionary transition to the ectomycorrhizal habit in the genomes of a hyperdiverse lineage of mushroom-forming fungi.</title>
        <authorList>
            <person name="Looney B."/>
            <person name="Miyauchi S."/>
            <person name="Morin E."/>
            <person name="Drula E."/>
            <person name="Courty P.E."/>
            <person name="Kohler A."/>
            <person name="Kuo A."/>
            <person name="LaButti K."/>
            <person name="Pangilinan J."/>
            <person name="Lipzen A."/>
            <person name="Riley R."/>
            <person name="Andreopoulos W."/>
            <person name="He G."/>
            <person name="Johnson J."/>
            <person name="Nolan M."/>
            <person name="Tritt A."/>
            <person name="Barry K.W."/>
            <person name="Grigoriev I.V."/>
            <person name="Nagy L.G."/>
            <person name="Hibbett D."/>
            <person name="Henrissat B."/>
            <person name="Matheny P.B."/>
            <person name="Labbe J."/>
            <person name="Martin F.M."/>
        </authorList>
    </citation>
    <scope>NUCLEOTIDE SEQUENCE</scope>
    <source>
        <strain evidence="1">HHB10654</strain>
    </source>
</reference>
<accession>A0ACB8ST70</accession>
<keyword evidence="2" id="KW-1185">Reference proteome</keyword>
<evidence type="ECO:0000313" key="2">
    <source>
        <dbReference type="Proteomes" id="UP000814140"/>
    </source>
</evidence>
<evidence type="ECO:0000313" key="1">
    <source>
        <dbReference type="EMBL" id="KAI0059814.1"/>
    </source>
</evidence>
<sequence length="151" mass="17047">MHTFDGAPEVLLTSRRTVDVSVRSLFLPSYGRPFNIIICANHPRRLFPVSGLLKLKRAPSLCLSIRTSIVLGPKQKGYLRLCDGRASPRQVISKRSLKPSCTSWVCSRQQYTLVSTPNIHHLPFLLRAPSMRRDRVAVQIHPSRNPQLAQP</sequence>
<organism evidence="1 2">
    <name type="scientific">Artomyces pyxidatus</name>
    <dbReference type="NCBI Taxonomy" id="48021"/>
    <lineage>
        <taxon>Eukaryota</taxon>
        <taxon>Fungi</taxon>
        <taxon>Dikarya</taxon>
        <taxon>Basidiomycota</taxon>
        <taxon>Agaricomycotina</taxon>
        <taxon>Agaricomycetes</taxon>
        <taxon>Russulales</taxon>
        <taxon>Auriscalpiaceae</taxon>
        <taxon>Artomyces</taxon>
    </lineage>
</organism>
<name>A0ACB8ST70_9AGAM</name>
<dbReference type="Proteomes" id="UP000814140">
    <property type="component" value="Unassembled WGS sequence"/>
</dbReference>
<protein>
    <submittedName>
        <fullName evidence="1">Uncharacterized protein</fullName>
    </submittedName>
</protein>
<comment type="caution">
    <text evidence="1">The sequence shown here is derived from an EMBL/GenBank/DDBJ whole genome shotgun (WGS) entry which is preliminary data.</text>
</comment>
<proteinExistence type="predicted"/>
<gene>
    <name evidence="1" type="ORF">BV25DRAFT_1026038</name>
</gene>